<evidence type="ECO:0000313" key="4">
    <source>
        <dbReference type="EMBL" id="MEF2965273.1"/>
    </source>
</evidence>
<dbReference type="Gene3D" id="3.30.230.10">
    <property type="match status" value="1"/>
</dbReference>
<dbReference type="InterPro" id="IPR008269">
    <property type="entry name" value="Lon_proteolytic"/>
</dbReference>
<dbReference type="InterPro" id="IPR001478">
    <property type="entry name" value="PDZ"/>
</dbReference>
<dbReference type="EC" id="3.4.21.53" evidence="1"/>
<feature type="transmembrane region" description="Helical" evidence="2">
    <location>
        <begin position="12"/>
        <end position="34"/>
    </location>
</feature>
<evidence type="ECO:0000259" key="3">
    <source>
        <dbReference type="PROSITE" id="PS51786"/>
    </source>
</evidence>
<dbReference type="InterPro" id="IPR020568">
    <property type="entry name" value="Ribosomal_Su5_D2-typ_SF"/>
</dbReference>
<dbReference type="PROSITE" id="PS51786">
    <property type="entry name" value="LON_PROTEOLYTIC"/>
    <property type="match status" value="1"/>
</dbReference>
<dbReference type="Gene3D" id="2.30.42.10">
    <property type="match status" value="1"/>
</dbReference>
<dbReference type="NCBIfam" id="NF041438">
    <property type="entry name" value="SepM_fam_S16"/>
    <property type="match status" value="1"/>
</dbReference>
<sequence>MRKTRSAAIKLGLYFISLAILIYVVVYMPTPYMINQPGSADEVKPMVSVPAGDPEEKGTFMLTTVSVSYANIALLITAEFKPHAQIVRKEPDRNQEQYETEQKYYMSTSQSSAVMAAYKHAGVDYDVVPEYAFIVGFSKEVTPKGDFHPGDIIRKVNGQTIGKFEELSAALSGKSVGEQVDLELERGGKAIKQQVALVQIGEQDGKPKAGLGVSVGEVLKVQPKDKDKEVHFADTQIGGPSAGLMFTLEIYNQLTPGDLSKGYRVAGTGTMSEDGTVGPIGGVQFKIVASERQKADIFFVPEDNYKEAKAKADEIGSGMKLVKVKTVDDALRYLEELTPKS</sequence>
<name>A0ABU7VND6_9BACL</name>
<feature type="domain" description="Lon proteolytic" evidence="3">
    <location>
        <begin position="235"/>
        <end position="337"/>
    </location>
</feature>
<accession>A0ABU7VND6</accession>
<dbReference type="InterPro" id="IPR014721">
    <property type="entry name" value="Ribsml_uS5_D2-typ_fold_subgr"/>
</dbReference>
<keyword evidence="2" id="KW-0472">Membrane</keyword>
<protein>
    <recommendedName>
        <fullName evidence="1">endopeptidase La</fullName>
        <ecNumber evidence="1">3.4.21.53</ecNumber>
    </recommendedName>
</protein>
<keyword evidence="5" id="KW-1185">Reference proteome</keyword>
<dbReference type="EMBL" id="JAZHPZ010000002">
    <property type="protein sequence ID" value="MEF2965273.1"/>
    <property type="molecule type" value="Genomic_DNA"/>
</dbReference>
<keyword evidence="1 4" id="KW-0645">Protease</keyword>
<keyword evidence="1" id="KW-0720">Serine protease</keyword>
<dbReference type="GO" id="GO:0008233">
    <property type="term" value="F:peptidase activity"/>
    <property type="evidence" value="ECO:0007669"/>
    <property type="project" value="UniProtKB-KW"/>
</dbReference>
<evidence type="ECO:0000313" key="5">
    <source>
        <dbReference type="Proteomes" id="UP001306950"/>
    </source>
</evidence>
<dbReference type="InterPro" id="IPR036034">
    <property type="entry name" value="PDZ_sf"/>
</dbReference>
<dbReference type="SUPFAM" id="SSF50156">
    <property type="entry name" value="PDZ domain-like"/>
    <property type="match status" value="1"/>
</dbReference>
<evidence type="ECO:0000256" key="1">
    <source>
        <dbReference type="PROSITE-ProRule" id="PRU01122"/>
    </source>
</evidence>
<dbReference type="Pfam" id="PF13180">
    <property type="entry name" value="PDZ_2"/>
    <property type="match status" value="1"/>
</dbReference>
<feature type="active site" evidence="1">
    <location>
        <position position="241"/>
    </location>
</feature>
<keyword evidence="1 4" id="KW-0378">Hydrolase</keyword>
<dbReference type="GO" id="GO:0006508">
    <property type="term" value="P:proteolysis"/>
    <property type="evidence" value="ECO:0007669"/>
    <property type="project" value="UniProtKB-KW"/>
</dbReference>
<gene>
    <name evidence="4" type="ORF">V3851_05455</name>
</gene>
<comment type="similarity">
    <text evidence="1">Belongs to the peptidase S16 family.</text>
</comment>
<feature type="active site" evidence="1">
    <location>
        <position position="286"/>
    </location>
</feature>
<dbReference type="Proteomes" id="UP001306950">
    <property type="component" value="Unassembled WGS sequence"/>
</dbReference>
<dbReference type="SUPFAM" id="SSF54211">
    <property type="entry name" value="Ribosomal protein S5 domain 2-like"/>
    <property type="match status" value="1"/>
</dbReference>
<dbReference type="InterPro" id="IPR027065">
    <property type="entry name" value="Lon_Prtase"/>
</dbReference>
<proteinExistence type="inferred from homology"/>
<dbReference type="Pfam" id="PF05362">
    <property type="entry name" value="Lon_C"/>
    <property type="match status" value="1"/>
</dbReference>
<dbReference type="PANTHER" id="PTHR10046">
    <property type="entry name" value="ATP DEPENDENT LON PROTEASE FAMILY MEMBER"/>
    <property type="match status" value="1"/>
</dbReference>
<keyword evidence="2" id="KW-0812">Transmembrane</keyword>
<dbReference type="RefSeq" id="WP_331845507.1">
    <property type="nucleotide sequence ID" value="NZ_JAZHPZ010000002.1"/>
</dbReference>
<comment type="caution">
    <text evidence="4">The sequence shown here is derived from an EMBL/GenBank/DDBJ whole genome shotgun (WGS) entry which is preliminary data.</text>
</comment>
<evidence type="ECO:0000256" key="2">
    <source>
        <dbReference type="SAM" id="Phobius"/>
    </source>
</evidence>
<organism evidence="4 5">
    <name type="scientific">Paenibacillus haidiansis</name>
    <dbReference type="NCBI Taxonomy" id="1574488"/>
    <lineage>
        <taxon>Bacteria</taxon>
        <taxon>Bacillati</taxon>
        <taxon>Bacillota</taxon>
        <taxon>Bacilli</taxon>
        <taxon>Bacillales</taxon>
        <taxon>Paenibacillaceae</taxon>
        <taxon>Paenibacillus</taxon>
    </lineage>
</organism>
<comment type="catalytic activity">
    <reaction evidence="1">
        <text>Hydrolysis of proteins in presence of ATP.</text>
        <dbReference type="EC" id="3.4.21.53"/>
    </reaction>
</comment>
<reference evidence="4 5" key="1">
    <citation type="submission" date="2024-02" db="EMBL/GenBank/DDBJ databases">
        <title>A nitrogen-fixing paenibacillus bacterium.</title>
        <authorList>
            <person name="Zhang W.L."/>
            <person name="Chen S.F."/>
        </authorList>
    </citation>
    <scope>NUCLEOTIDE SEQUENCE [LARGE SCALE GENOMIC DNA]</scope>
    <source>
        <strain evidence="4 5">M1</strain>
    </source>
</reference>
<keyword evidence="2" id="KW-1133">Transmembrane helix</keyword>